<dbReference type="Proteomes" id="UP001179952">
    <property type="component" value="Unassembled WGS sequence"/>
</dbReference>
<dbReference type="AlphaFoldDB" id="A0AAV9A220"/>
<dbReference type="EMBL" id="JAUJYN010000022">
    <property type="protein sequence ID" value="KAK1258253.1"/>
    <property type="molecule type" value="Genomic_DNA"/>
</dbReference>
<gene>
    <name evidence="1" type="ORF">QJS04_geneDACA012763</name>
</gene>
<keyword evidence="2" id="KW-1185">Reference proteome</keyword>
<evidence type="ECO:0000313" key="2">
    <source>
        <dbReference type="Proteomes" id="UP001179952"/>
    </source>
</evidence>
<organism evidence="1 2">
    <name type="scientific">Acorus gramineus</name>
    <name type="common">Dwarf sweet flag</name>
    <dbReference type="NCBI Taxonomy" id="55184"/>
    <lineage>
        <taxon>Eukaryota</taxon>
        <taxon>Viridiplantae</taxon>
        <taxon>Streptophyta</taxon>
        <taxon>Embryophyta</taxon>
        <taxon>Tracheophyta</taxon>
        <taxon>Spermatophyta</taxon>
        <taxon>Magnoliopsida</taxon>
        <taxon>Liliopsida</taxon>
        <taxon>Acoraceae</taxon>
        <taxon>Acorus</taxon>
    </lineage>
</organism>
<proteinExistence type="predicted"/>
<sequence>MKAPSDLNKILEPIVSLRLGNPPITLQEGVQGHNIVESHGTLSGENLSKNDKSLADSKAGQTLLILRDSRGSRLAREAPKPPLPVRMCSPPLQIVSIWSVSYGTLEV</sequence>
<reference evidence="1" key="1">
    <citation type="journal article" date="2023" name="Nat. Commun.">
        <title>Diploid and tetraploid genomes of Acorus and the evolution of monocots.</title>
        <authorList>
            <person name="Ma L."/>
            <person name="Liu K.W."/>
            <person name="Li Z."/>
            <person name="Hsiao Y.Y."/>
            <person name="Qi Y."/>
            <person name="Fu T."/>
            <person name="Tang G.D."/>
            <person name="Zhang D."/>
            <person name="Sun W.H."/>
            <person name="Liu D.K."/>
            <person name="Li Y."/>
            <person name="Chen G.Z."/>
            <person name="Liu X.D."/>
            <person name="Liao X.Y."/>
            <person name="Jiang Y.T."/>
            <person name="Yu X."/>
            <person name="Hao Y."/>
            <person name="Huang J."/>
            <person name="Zhao X.W."/>
            <person name="Ke S."/>
            <person name="Chen Y.Y."/>
            <person name="Wu W.L."/>
            <person name="Hsu J.L."/>
            <person name="Lin Y.F."/>
            <person name="Huang M.D."/>
            <person name="Li C.Y."/>
            <person name="Huang L."/>
            <person name="Wang Z.W."/>
            <person name="Zhao X."/>
            <person name="Zhong W.Y."/>
            <person name="Peng D.H."/>
            <person name="Ahmad S."/>
            <person name="Lan S."/>
            <person name="Zhang J.S."/>
            <person name="Tsai W.C."/>
            <person name="Van de Peer Y."/>
            <person name="Liu Z.J."/>
        </authorList>
    </citation>
    <scope>NUCLEOTIDE SEQUENCE</scope>
    <source>
        <strain evidence="1">SCP</strain>
    </source>
</reference>
<accession>A0AAV9A220</accession>
<evidence type="ECO:0000313" key="1">
    <source>
        <dbReference type="EMBL" id="KAK1258253.1"/>
    </source>
</evidence>
<reference evidence="1" key="2">
    <citation type="submission" date="2023-06" db="EMBL/GenBank/DDBJ databases">
        <authorList>
            <person name="Ma L."/>
            <person name="Liu K.-W."/>
            <person name="Li Z."/>
            <person name="Hsiao Y.-Y."/>
            <person name="Qi Y."/>
            <person name="Fu T."/>
            <person name="Tang G."/>
            <person name="Zhang D."/>
            <person name="Sun W.-H."/>
            <person name="Liu D.-K."/>
            <person name="Li Y."/>
            <person name="Chen G.-Z."/>
            <person name="Liu X.-D."/>
            <person name="Liao X.-Y."/>
            <person name="Jiang Y.-T."/>
            <person name="Yu X."/>
            <person name="Hao Y."/>
            <person name="Huang J."/>
            <person name="Zhao X.-W."/>
            <person name="Ke S."/>
            <person name="Chen Y.-Y."/>
            <person name="Wu W.-L."/>
            <person name="Hsu J.-L."/>
            <person name="Lin Y.-F."/>
            <person name="Huang M.-D."/>
            <person name="Li C.-Y."/>
            <person name="Huang L."/>
            <person name="Wang Z.-W."/>
            <person name="Zhao X."/>
            <person name="Zhong W.-Y."/>
            <person name="Peng D.-H."/>
            <person name="Ahmad S."/>
            <person name="Lan S."/>
            <person name="Zhang J.-S."/>
            <person name="Tsai W.-C."/>
            <person name="Van De Peer Y."/>
            <person name="Liu Z.-J."/>
        </authorList>
    </citation>
    <scope>NUCLEOTIDE SEQUENCE</scope>
    <source>
        <strain evidence="1">SCP</strain>
        <tissue evidence="1">Leaves</tissue>
    </source>
</reference>
<comment type="caution">
    <text evidence="1">The sequence shown here is derived from an EMBL/GenBank/DDBJ whole genome shotgun (WGS) entry which is preliminary data.</text>
</comment>
<name>A0AAV9A220_ACOGR</name>
<protein>
    <submittedName>
        <fullName evidence="1">Uncharacterized protein</fullName>
    </submittedName>
</protein>